<dbReference type="KEGG" id="sact:DMT42_35470"/>
<name>A0A2U9PBN4_STRAS</name>
<dbReference type="SUPFAM" id="SSF53474">
    <property type="entry name" value="alpha/beta-Hydrolases"/>
    <property type="match status" value="1"/>
</dbReference>
<dbReference type="AlphaFoldDB" id="A0A2U9PBN4"/>
<gene>
    <name evidence="3" type="ORF">DMT42_35470</name>
</gene>
<evidence type="ECO:0000313" key="3">
    <source>
        <dbReference type="EMBL" id="AWT47037.1"/>
    </source>
</evidence>
<reference evidence="3 4" key="1">
    <citation type="submission" date="2018-06" db="EMBL/GenBank/DDBJ databases">
        <title>The complete genome sequence of a nosiheptide producer Streptomyces actuosus ATCC 25421: deducing the ability of producing a new class III lantibiotics.</title>
        <authorList>
            <person name="Liu W."/>
            <person name="Sun F."/>
            <person name="Hu Y."/>
        </authorList>
    </citation>
    <scope>NUCLEOTIDE SEQUENCE [LARGE SCALE GENOMIC DNA]</scope>
    <source>
        <strain evidence="3 4">ATCC 25421</strain>
    </source>
</reference>
<dbReference type="Proteomes" id="UP000247634">
    <property type="component" value="Chromosome"/>
</dbReference>
<dbReference type="GO" id="GO:0008236">
    <property type="term" value="F:serine-type peptidase activity"/>
    <property type="evidence" value="ECO:0007669"/>
    <property type="project" value="InterPro"/>
</dbReference>
<dbReference type="Pfam" id="PF00326">
    <property type="entry name" value="Peptidase_S9"/>
    <property type="match status" value="1"/>
</dbReference>
<feature type="domain" description="Peptidase S9 prolyl oligopeptidase catalytic" evidence="2">
    <location>
        <begin position="62"/>
        <end position="138"/>
    </location>
</feature>
<dbReference type="EMBL" id="CP029788">
    <property type="protein sequence ID" value="AWT47037.1"/>
    <property type="molecule type" value="Genomic_DNA"/>
</dbReference>
<evidence type="ECO:0000259" key="2">
    <source>
        <dbReference type="Pfam" id="PF00326"/>
    </source>
</evidence>
<keyword evidence="4" id="KW-1185">Reference proteome</keyword>
<sequence>MTATGCASPRREPNARSRCGWRGARARAARGRSSYSWGEPPLGGSGARPPTRTGRSGRLSGSVAHASAEAPPPLVPHGADDTVVPAAQGEGLASALLAVGADVAFHRVPGADHLWIGASDADVEECFASSLAFTARVAAPPPR</sequence>
<proteinExistence type="predicted"/>
<organism evidence="3 4">
    <name type="scientific">Streptomyces actuosus</name>
    <dbReference type="NCBI Taxonomy" id="1885"/>
    <lineage>
        <taxon>Bacteria</taxon>
        <taxon>Bacillati</taxon>
        <taxon>Actinomycetota</taxon>
        <taxon>Actinomycetes</taxon>
        <taxon>Kitasatosporales</taxon>
        <taxon>Streptomycetaceae</taxon>
        <taxon>Streptomyces</taxon>
    </lineage>
</organism>
<dbReference type="Gene3D" id="3.40.50.1820">
    <property type="entry name" value="alpha/beta hydrolase"/>
    <property type="match status" value="1"/>
</dbReference>
<feature type="region of interest" description="Disordered" evidence="1">
    <location>
        <begin position="1"/>
        <end position="80"/>
    </location>
</feature>
<dbReference type="InterPro" id="IPR029058">
    <property type="entry name" value="AB_hydrolase_fold"/>
</dbReference>
<dbReference type="GO" id="GO:0006508">
    <property type="term" value="P:proteolysis"/>
    <property type="evidence" value="ECO:0007669"/>
    <property type="project" value="InterPro"/>
</dbReference>
<accession>A0A2U9PBN4</accession>
<evidence type="ECO:0000313" key="4">
    <source>
        <dbReference type="Proteomes" id="UP000247634"/>
    </source>
</evidence>
<dbReference type="RefSeq" id="WP_110634863.1">
    <property type="nucleotide sequence ID" value="NZ_CP029788.1"/>
</dbReference>
<protein>
    <recommendedName>
        <fullName evidence="2">Peptidase S9 prolyl oligopeptidase catalytic domain-containing protein</fullName>
    </recommendedName>
</protein>
<evidence type="ECO:0000256" key="1">
    <source>
        <dbReference type="SAM" id="MobiDB-lite"/>
    </source>
</evidence>
<dbReference type="InterPro" id="IPR001375">
    <property type="entry name" value="Peptidase_S9_cat"/>
</dbReference>
<dbReference type="OrthoDB" id="9803828at2"/>